<evidence type="ECO:0000259" key="1">
    <source>
        <dbReference type="Pfam" id="PF02698"/>
    </source>
</evidence>
<dbReference type="GO" id="GO:0005886">
    <property type="term" value="C:plasma membrane"/>
    <property type="evidence" value="ECO:0007669"/>
    <property type="project" value="TreeGrafter"/>
</dbReference>
<comment type="caution">
    <text evidence="2">The sequence shown here is derived from an EMBL/GenBank/DDBJ whole genome shotgun (WGS) entry which is preliminary data.</text>
</comment>
<evidence type="ECO:0000313" key="2">
    <source>
        <dbReference type="EMBL" id="MBA4542768.1"/>
    </source>
</evidence>
<dbReference type="InterPro" id="IPR051599">
    <property type="entry name" value="Cell_Envelope_Assoc"/>
</dbReference>
<dbReference type="PANTHER" id="PTHR30336:SF20">
    <property type="entry name" value="DUF218 DOMAIN-CONTAINING PROTEIN"/>
    <property type="match status" value="1"/>
</dbReference>
<reference evidence="2 3" key="1">
    <citation type="submission" date="2020-07" db="EMBL/GenBank/DDBJ databases">
        <authorList>
            <person name="Feng H."/>
        </authorList>
    </citation>
    <scope>NUCLEOTIDE SEQUENCE [LARGE SCALE GENOMIC DNA]</scope>
    <source>
        <strain evidence="3">s-11</strain>
    </source>
</reference>
<dbReference type="Gene3D" id="3.40.50.620">
    <property type="entry name" value="HUPs"/>
    <property type="match status" value="1"/>
</dbReference>
<dbReference type="Pfam" id="PF02698">
    <property type="entry name" value="DUF218"/>
    <property type="match status" value="1"/>
</dbReference>
<dbReference type="PANTHER" id="PTHR30336">
    <property type="entry name" value="INNER MEMBRANE PROTEIN, PROBABLE PERMEASE"/>
    <property type="match status" value="1"/>
</dbReference>
<dbReference type="InterPro" id="IPR003848">
    <property type="entry name" value="DUF218"/>
</dbReference>
<proteinExistence type="predicted"/>
<organism evidence="2 3">
    <name type="scientific">Thermoactinomyces daqus</name>
    <dbReference type="NCBI Taxonomy" id="1329516"/>
    <lineage>
        <taxon>Bacteria</taxon>
        <taxon>Bacillati</taxon>
        <taxon>Bacillota</taxon>
        <taxon>Bacilli</taxon>
        <taxon>Bacillales</taxon>
        <taxon>Thermoactinomycetaceae</taxon>
        <taxon>Thermoactinomyces</taxon>
    </lineage>
</organism>
<evidence type="ECO:0000313" key="3">
    <source>
        <dbReference type="Proteomes" id="UP000530514"/>
    </source>
</evidence>
<dbReference type="OrthoDB" id="9782395at2"/>
<dbReference type="AlphaFoldDB" id="A0A7W1XA37"/>
<dbReference type="CDD" id="cd06259">
    <property type="entry name" value="YdcF-like"/>
    <property type="match status" value="1"/>
</dbReference>
<dbReference type="EMBL" id="JACEIP010000009">
    <property type="protein sequence ID" value="MBA4542768.1"/>
    <property type="molecule type" value="Genomic_DNA"/>
</dbReference>
<dbReference type="RefSeq" id="WP_052154034.1">
    <property type="nucleotide sequence ID" value="NZ_JACEIP010000009.1"/>
</dbReference>
<accession>A0A7W1XA37</accession>
<protein>
    <submittedName>
        <fullName evidence="2">YdcF family protein</fullName>
    </submittedName>
</protein>
<dbReference type="Proteomes" id="UP000530514">
    <property type="component" value="Unassembled WGS sequence"/>
</dbReference>
<name>A0A7W1XA37_9BACL</name>
<sequence length="193" mass="21808">MQFKKWILFATALMALLILLPVAVFWNCVSRYDDVQPGTGHYQLGIVLGAALWDGKPSPALKERCQTAIMLYQQGKVDYLLLSGGPEEEGITEAESMKQFLVAHGVPGNRIILEKRSTNTKENMQYSAAILKQKPFASITVITHDYHMYRALQYAKWFGIKADPSPVHSKVLFVPYHKARECLALVKQQLLKK</sequence>
<feature type="domain" description="DUF218" evidence="1">
    <location>
        <begin position="46"/>
        <end position="172"/>
    </location>
</feature>
<dbReference type="InterPro" id="IPR014729">
    <property type="entry name" value="Rossmann-like_a/b/a_fold"/>
</dbReference>
<gene>
    <name evidence="2" type="ORF">H1164_07620</name>
</gene>
<keyword evidence="3" id="KW-1185">Reference proteome</keyword>